<feature type="compositionally biased region" description="Low complexity" evidence="1">
    <location>
        <begin position="131"/>
        <end position="143"/>
    </location>
</feature>
<sequence length="154" mass="16803">DGFDSSILNKIKSKLNTRGSKSKAGSSNSNKPPLPPKVELGVATHKRTNPDEVPTSSKKQKPTPIARSSIANEKKKKKKKDQQSSQMATPENQSSEIEAQKDIPMSSENPPPEQTEKKKKKKKHRESPISTTAVETPAVTTEASQPQDPPQDVP</sequence>
<gene>
    <name evidence="2" type="ORF">L195_g052455</name>
</gene>
<proteinExistence type="predicted"/>
<dbReference type="AlphaFoldDB" id="A0A2K3K573"/>
<feature type="region of interest" description="Disordered" evidence="1">
    <location>
        <begin position="1"/>
        <end position="154"/>
    </location>
</feature>
<dbReference type="EMBL" id="ASHM01085234">
    <property type="protein sequence ID" value="PNX61435.1"/>
    <property type="molecule type" value="Genomic_DNA"/>
</dbReference>
<reference evidence="2 3" key="2">
    <citation type="journal article" date="2017" name="Front. Plant Sci.">
        <title>Gene Classification and Mining of Molecular Markers Useful in Red Clover (Trifolium pratense) Breeding.</title>
        <authorList>
            <person name="Istvanek J."/>
            <person name="Dluhosova J."/>
            <person name="Dluhos P."/>
            <person name="Patkova L."/>
            <person name="Nedelnik J."/>
            <person name="Repkova J."/>
        </authorList>
    </citation>
    <scope>NUCLEOTIDE SEQUENCE [LARGE SCALE GENOMIC DNA]</scope>
    <source>
        <strain evidence="3">cv. Tatra</strain>
        <tissue evidence="2">Young leaves</tissue>
    </source>
</reference>
<organism evidence="2 3">
    <name type="scientific">Trifolium pratense</name>
    <name type="common">Red clover</name>
    <dbReference type="NCBI Taxonomy" id="57577"/>
    <lineage>
        <taxon>Eukaryota</taxon>
        <taxon>Viridiplantae</taxon>
        <taxon>Streptophyta</taxon>
        <taxon>Embryophyta</taxon>
        <taxon>Tracheophyta</taxon>
        <taxon>Spermatophyta</taxon>
        <taxon>Magnoliopsida</taxon>
        <taxon>eudicotyledons</taxon>
        <taxon>Gunneridae</taxon>
        <taxon>Pentapetalae</taxon>
        <taxon>rosids</taxon>
        <taxon>fabids</taxon>
        <taxon>Fabales</taxon>
        <taxon>Fabaceae</taxon>
        <taxon>Papilionoideae</taxon>
        <taxon>50 kb inversion clade</taxon>
        <taxon>NPAAA clade</taxon>
        <taxon>Hologalegina</taxon>
        <taxon>IRL clade</taxon>
        <taxon>Trifolieae</taxon>
        <taxon>Trifolium</taxon>
    </lineage>
</organism>
<evidence type="ECO:0000313" key="2">
    <source>
        <dbReference type="EMBL" id="PNX61435.1"/>
    </source>
</evidence>
<accession>A0A2K3K573</accession>
<evidence type="ECO:0000313" key="3">
    <source>
        <dbReference type="Proteomes" id="UP000236291"/>
    </source>
</evidence>
<reference evidence="2 3" key="1">
    <citation type="journal article" date="2014" name="Am. J. Bot.">
        <title>Genome assembly and annotation for red clover (Trifolium pratense; Fabaceae).</title>
        <authorList>
            <person name="Istvanek J."/>
            <person name="Jaros M."/>
            <person name="Krenek A."/>
            <person name="Repkova J."/>
        </authorList>
    </citation>
    <scope>NUCLEOTIDE SEQUENCE [LARGE SCALE GENOMIC DNA]</scope>
    <source>
        <strain evidence="3">cv. Tatra</strain>
        <tissue evidence="2">Young leaves</tissue>
    </source>
</reference>
<feature type="compositionally biased region" description="Polar residues" evidence="1">
    <location>
        <begin position="83"/>
        <end position="97"/>
    </location>
</feature>
<dbReference type="Proteomes" id="UP000236291">
    <property type="component" value="Unassembled WGS sequence"/>
</dbReference>
<name>A0A2K3K573_TRIPR</name>
<protein>
    <submittedName>
        <fullName evidence="2">Uncharacterized protein</fullName>
    </submittedName>
</protein>
<evidence type="ECO:0000256" key="1">
    <source>
        <dbReference type="SAM" id="MobiDB-lite"/>
    </source>
</evidence>
<feature type="non-terminal residue" evidence="2">
    <location>
        <position position="1"/>
    </location>
</feature>
<feature type="compositionally biased region" description="Low complexity" evidence="1">
    <location>
        <begin position="22"/>
        <end position="31"/>
    </location>
</feature>
<comment type="caution">
    <text evidence="2">The sequence shown here is derived from an EMBL/GenBank/DDBJ whole genome shotgun (WGS) entry which is preliminary data.</text>
</comment>